<reference evidence="2" key="1">
    <citation type="submission" date="2014-05" db="EMBL/GenBank/DDBJ databases">
        <title>The transcriptome of the halophilic microalga Tetraselmis sp. GSL018 isolated from the Great Salt Lake, Utah.</title>
        <authorList>
            <person name="Jinkerson R.E."/>
            <person name="D'Adamo S."/>
            <person name="Posewitz M.C."/>
        </authorList>
    </citation>
    <scope>NUCLEOTIDE SEQUENCE</scope>
    <source>
        <strain evidence="2">GSL018</strain>
    </source>
</reference>
<accession>A0A061R7G9</accession>
<name>A0A061R7G9_9CHLO</name>
<feature type="compositionally biased region" description="Polar residues" evidence="1">
    <location>
        <begin position="16"/>
        <end position="35"/>
    </location>
</feature>
<protein>
    <submittedName>
        <fullName evidence="2">Uncharacterized protein</fullName>
    </submittedName>
</protein>
<dbReference type="EMBL" id="GBEZ01018506">
    <property type="protein sequence ID" value="JAC67933.1"/>
    <property type="molecule type" value="Transcribed_RNA"/>
</dbReference>
<dbReference type="EMBL" id="GBEZ01009718">
    <property type="protein sequence ID" value="JAC75893.1"/>
    <property type="molecule type" value="Transcribed_RNA"/>
</dbReference>
<dbReference type="AlphaFoldDB" id="A0A061R7G9"/>
<evidence type="ECO:0000256" key="1">
    <source>
        <dbReference type="SAM" id="MobiDB-lite"/>
    </source>
</evidence>
<evidence type="ECO:0000313" key="3">
    <source>
        <dbReference type="EMBL" id="JAC75893.1"/>
    </source>
</evidence>
<proteinExistence type="predicted"/>
<organism evidence="2">
    <name type="scientific">Tetraselmis sp. GSL018</name>
    <dbReference type="NCBI Taxonomy" id="582737"/>
    <lineage>
        <taxon>Eukaryota</taxon>
        <taxon>Viridiplantae</taxon>
        <taxon>Chlorophyta</taxon>
        <taxon>core chlorophytes</taxon>
        <taxon>Chlorodendrophyceae</taxon>
        <taxon>Chlorodendrales</taxon>
        <taxon>Chlorodendraceae</taxon>
        <taxon>Tetraselmis</taxon>
    </lineage>
</organism>
<gene>
    <name evidence="3" type="ORF">TSPGSL018_21802</name>
    <name evidence="2" type="ORF">TSPGSL018_9911</name>
</gene>
<evidence type="ECO:0000313" key="2">
    <source>
        <dbReference type="EMBL" id="JAC67933.1"/>
    </source>
</evidence>
<sequence>MPPVNPSPALPWGKADSSTPNGQTQQNKSSGQTGDVNGGVSSKRKQPEDELEPEFSEVPVSAQLEERPENAEVEIGLPPSSFDVAQGSRIEVKWEIEEDGRAEWRWWGAQIISGEPKRDDFGETYQLLYDEWNGFEAVTSEVRFLDRKQLYDLGCDSHPPGYLRWRVEGEACDADSDPEEEEQEQEEEEEAPDVLTLGEIHRELCSGDDAAADDEQLMQHLSSLPRDRQQHIAAGFRDMVETLKQGIGQIAGERDVITADDIRNIFRGLQKTE</sequence>
<feature type="region of interest" description="Disordered" evidence="1">
    <location>
        <begin position="1"/>
        <end position="81"/>
    </location>
</feature>